<evidence type="ECO:0000313" key="4">
    <source>
        <dbReference type="EMBL" id="MCP2370636.1"/>
    </source>
</evidence>
<dbReference type="GO" id="GO:0019877">
    <property type="term" value="P:diaminopimelate biosynthetic process"/>
    <property type="evidence" value="ECO:0007669"/>
    <property type="project" value="UniProtKB-ARBA"/>
</dbReference>
<keyword evidence="1 4" id="KW-0378">Hydrolase</keyword>
<dbReference type="PIRSF" id="PIRSF005962">
    <property type="entry name" value="Pept_M20D_amidohydro"/>
    <property type="match status" value="1"/>
</dbReference>
<dbReference type="Gene3D" id="3.30.70.360">
    <property type="match status" value="1"/>
</dbReference>
<feature type="binding site" evidence="2">
    <location>
        <position position="394"/>
    </location>
    <ligand>
        <name>Mn(2+)</name>
        <dbReference type="ChEBI" id="CHEBI:29035"/>
        <label>2</label>
    </ligand>
</feature>
<proteinExistence type="predicted"/>
<feature type="binding site" evidence="2">
    <location>
        <position position="162"/>
    </location>
    <ligand>
        <name>Mn(2+)</name>
        <dbReference type="ChEBI" id="CHEBI:29035"/>
        <label>2</label>
    </ligand>
</feature>
<dbReference type="InterPro" id="IPR011650">
    <property type="entry name" value="Peptidase_M20_dimer"/>
</dbReference>
<dbReference type="Proteomes" id="UP001139722">
    <property type="component" value="Unassembled WGS sequence"/>
</dbReference>
<dbReference type="OrthoDB" id="9777385at2"/>
<feature type="binding site" evidence="2">
    <location>
        <position position="128"/>
    </location>
    <ligand>
        <name>Mn(2+)</name>
        <dbReference type="ChEBI" id="CHEBI:29035"/>
        <label>2</label>
    </ligand>
</feature>
<dbReference type="InterPro" id="IPR002933">
    <property type="entry name" value="Peptidase_M20"/>
</dbReference>
<dbReference type="GO" id="GO:0046872">
    <property type="term" value="F:metal ion binding"/>
    <property type="evidence" value="ECO:0007669"/>
    <property type="project" value="UniProtKB-KW"/>
</dbReference>
<dbReference type="PANTHER" id="PTHR11014">
    <property type="entry name" value="PEPTIDASE M20 FAMILY MEMBER"/>
    <property type="match status" value="1"/>
</dbReference>
<dbReference type="EC" id="3.5.1.32" evidence="4"/>
<comment type="caution">
    <text evidence="4">The sequence shown here is derived from an EMBL/GenBank/DDBJ whole genome shotgun (WGS) entry which is preliminary data.</text>
</comment>
<gene>
    <name evidence="4" type="ORF">BJ978_001312</name>
</gene>
<keyword evidence="5" id="KW-1185">Reference proteome</keyword>
<evidence type="ECO:0000313" key="5">
    <source>
        <dbReference type="Proteomes" id="UP001139722"/>
    </source>
</evidence>
<feature type="binding site" evidence="2">
    <location>
        <position position="126"/>
    </location>
    <ligand>
        <name>Mn(2+)</name>
        <dbReference type="ChEBI" id="CHEBI:29035"/>
        <label>2</label>
    </ligand>
</feature>
<keyword evidence="2" id="KW-0464">Manganese</keyword>
<dbReference type="Pfam" id="PF07687">
    <property type="entry name" value="M20_dimer"/>
    <property type="match status" value="1"/>
</dbReference>
<dbReference type="PANTHER" id="PTHR11014:SF63">
    <property type="entry name" value="METALLOPEPTIDASE, PUTATIVE (AFU_ORTHOLOGUE AFUA_6G09600)-RELATED"/>
    <property type="match status" value="1"/>
</dbReference>
<keyword evidence="2" id="KW-0479">Metal-binding</keyword>
<feature type="binding site" evidence="2">
    <location>
        <position position="189"/>
    </location>
    <ligand>
        <name>Mn(2+)</name>
        <dbReference type="ChEBI" id="CHEBI:29035"/>
        <label>2</label>
    </ligand>
</feature>
<dbReference type="RefSeq" id="WP_156998233.1">
    <property type="nucleotide sequence ID" value="NZ_BAAANU010000007.1"/>
</dbReference>
<evidence type="ECO:0000259" key="3">
    <source>
        <dbReference type="Pfam" id="PF07687"/>
    </source>
</evidence>
<dbReference type="AlphaFoldDB" id="A0A9X2GZZ7"/>
<dbReference type="EMBL" id="JAMZDY010000001">
    <property type="protein sequence ID" value="MCP2370636.1"/>
    <property type="molecule type" value="Genomic_DNA"/>
</dbReference>
<dbReference type="InterPro" id="IPR017439">
    <property type="entry name" value="Amidohydrolase"/>
</dbReference>
<dbReference type="SUPFAM" id="SSF55031">
    <property type="entry name" value="Bacterial exopeptidase dimerisation domain"/>
    <property type="match status" value="1"/>
</dbReference>
<name>A0A9X2GZZ7_9MICO</name>
<dbReference type="SUPFAM" id="SSF53187">
    <property type="entry name" value="Zn-dependent exopeptidases"/>
    <property type="match status" value="1"/>
</dbReference>
<dbReference type="FunFam" id="3.30.70.360:FF:000001">
    <property type="entry name" value="N-acetyldiaminopimelate deacetylase"/>
    <property type="match status" value="1"/>
</dbReference>
<organism evidence="4 5">
    <name type="scientific">Agromyces terreus</name>
    <dbReference type="NCBI Taxonomy" id="424795"/>
    <lineage>
        <taxon>Bacteria</taxon>
        <taxon>Bacillati</taxon>
        <taxon>Actinomycetota</taxon>
        <taxon>Actinomycetes</taxon>
        <taxon>Micrococcales</taxon>
        <taxon>Microbacteriaceae</taxon>
        <taxon>Agromyces</taxon>
    </lineage>
</organism>
<dbReference type="GO" id="GO:0050118">
    <property type="term" value="F:N-acetyldiaminopimelate deacetylase activity"/>
    <property type="evidence" value="ECO:0007669"/>
    <property type="project" value="UniProtKB-ARBA"/>
</dbReference>
<accession>A0A9X2GZZ7</accession>
<evidence type="ECO:0000256" key="2">
    <source>
        <dbReference type="PIRSR" id="PIRSR005962-1"/>
    </source>
</evidence>
<sequence length="423" mass="44436">MTDTIAGALAGLASAADASHPTELSEKFIEEHIAIYRHLHAHPELSSCESETAAFIQQRLGELGVASFISGGTGVVAVLENGDGPVIAFRADTDGLPILEQTGLDYASTATGTLPNGDTAPVMHGCGHDTHITAALGAVQLLLERRDSWAGTVVFVFQPAEETAAGAKAMIDDGLWRKAPKPSVVLAQHVGPLPENVVFISEGSMAMLADSWRITVHGKQAHGSSPEMAIDPIVQASSTVLRLQTIVSRELAPRTPAVVTVGTFHAGLKENIIPESAEFTVNVRTPDETTRDQVLSAIRRIVSAEAAASGAPEPTIEPINNFPRLYNDPEHTLAVTAALEAEFGEGRILNEKMGMGSEDAGWLGDAIGVPVVFWGFGCLPLADLASGEMPAANHSPFFKPNARSAVVTGARAAMAGILHYVGR</sequence>
<dbReference type="NCBIfam" id="TIGR01891">
    <property type="entry name" value="amidohydrolases"/>
    <property type="match status" value="1"/>
</dbReference>
<comment type="cofactor">
    <cofactor evidence="2">
        <name>Mn(2+)</name>
        <dbReference type="ChEBI" id="CHEBI:29035"/>
    </cofactor>
    <text evidence="2">The Mn(2+) ion enhances activity.</text>
</comment>
<dbReference type="InterPro" id="IPR036264">
    <property type="entry name" value="Bact_exopeptidase_dim_dom"/>
</dbReference>
<reference evidence="4" key="1">
    <citation type="submission" date="2022-06" db="EMBL/GenBank/DDBJ databases">
        <title>Sequencing the genomes of 1000 actinobacteria strains.</title>
        <authorList>
            <person name="Klenk H.-P."/>
        </authorList>
    </citation>
    <scope>NUCLEOTIDE SEQUENCE</scope>
    <source>
        <strain evidence="4">DSM 22016</strain>
    </source>
</reference>
<protein>
    <submittedName>
        <fullName evidence="4">Hippurate hydrolase</fullName>
        <ecNumber evidence="4">3.5.1.32</ecNumber>
    </submittedName>
</protein>
<dbReference type="GO" id="GO:0047980">
    <property type="term" value="F:hippurate hydrolase activity"/>
    <property type="evidence" value="ECO:0007669"/>
    <property type="project" value="UniProtKB-EC"/>
</dbReference>
<evidence type="ECO:0000256" key="1">
    <source>
        <dbReference type="ARBA" id="ARBA00022801"/>
    </source>
</evidence>
<dbReference type="Gene3D" id="3.40.630.10">
    <property type="entry name" value="Zn peptidases"/>
    <property type="match status" value="1"/>
</dbReference>
<dbReference type="Pfam" id="PF01546">
    <property type="entry name" value="Peptidase_M20"/>
    <property type="match status" value="1"/>
</dbReference>
<feature type="domain" description="Peptidase M20 dimerisation" evidence="3">
    <location>
        <begin position="211"/>
        <end position="307"/>
    </location>
</feature>